<keyword evidence="3 5" id="KW-1133">Transmembrane helix</keyword>
<feature type="transmembrane region" description="Helical" evidence="5">
    <location>
        <begin position="81"/>
        <end position="101"/>
    </location>
</feature>
<protein>
    <recommendedName>
        <fullName evidence="6">O-antigen ligase-related domain-containing protein</fullName>
    </recommendedName>
</protein>
<sequence>MIWWVINGWQSRQKRPSTKKQSFGRNSDTADLKTWLQVLAVGCCAFIGLMSLSRGGAVVLFVSALVCALILYRGSLLGRGALIALVGTGLFVGACLGIFGYEMLASELDDFSSLGELDSQQTRRNLWKADLAAVADFPIVGTGLGSHPQVYPGYLADQPNWRGIEFTHAESGPIQVLQEAGIPGLLLVLIAMGLLLYWCV</sequence>
<reference evidence="7" key="1">
    <citation type="journal article" date="2014" name="Front. Microbiol.">
        <title>High frequency of phylogenetically diverse reductive dehalogenase-homologous genes in deep subseafloor sedimentary metagenomes.</title>
        <authorList>
            <person name="Kawai M."/>
            <person name="Futagami T."/>
            <person name="Toyoda A."/>
            <person name="Takaki Y."/>
            <person name="Nishi S."/>
            <person name="Hori S."/>
            <person name="Arai W."/>
            <person name="Tsubouchi T."/>
            <person name="Morono Y."/>
            <person name="Uchiyama I."/>
            <person name="Ito T."/>
            <person name="Fujiyama A."/>
            <person name="Inagaki F."/>
            <person name="Takami H."/>
        </authorList>
    </citation>
    <scope>NUCLEOTIDE SEQUENCE</scope>
    <source>
        <strain evidence="7">Expedition CK06-06</strain>
    </source>
</reference>
<gene>
    <name evidence="7" type="ORF">S01H4_59651</name>
</gene>
<feature type="transmembrane region" description="Helical" evidence="5">
    <location>
        <begin position="180"/>
        <end position="199"/>
    </location>
</feature>
<evidence type="ECO:0000256" key="4">
    <source>
        <dbReference type="ARBA" id="ARBA00023136"/>
    </source>
</evidence>
<dbReference type="Pfam" id="PF04932">
    <property type="entry name" value="Wzy_C"/>
    <property type="match status" value="1"/>
</dbReference>
<evidence type="ECO:0000256" key="5">
    <source>
        <dbReference type="SAM" id="Phobius"/>
    </source>
</evidence>
<dbReference type="PANTHER" id="PTHR37422">
    <property type="entry name" value="TEICHURONIC ACID BIOSYNTHESIS PROTEIN TUAE"/>
    <property type="match status" value="1"/>
</dbReference>
<feature type="transmembrane region" description="Helical" evidence="5">
    <location>
        <begin position="57"/>
        <end position="74"/>
    </location>
</feature>
<feature type="non-terminal residue" evidence="7">
    <location>
        <position position="200"/>
    </location>
</feature>
<evidence type="ECO:0000256" key="3">
    <source>
        <dbReference type="ARBA" id="ARBA00022989"/>
    </source>
</evidence>
<feature type="domain" description="O-antigen ligase-related" evidence="6">
    <location>
        <begin position="40"/>
        <end position="189"/>
    </location>
</feature>
<proteinExistence type="predicted"/>
<accession>X1DYX8</accession>
<dbReference type="AlphaFoldDB" id="X1DYX8"/>
<dbReference type="InterPro" id="IPR007016">
    <property type="entry name" value="O-antigen_ligase-rel_domated"/>
</dbReference>
<name>X1DYX8_9ZZZZ</name>
<dbReference type="PANTHER" id="PTHR37422:SF23">
    <property type="entry name" value="TEICHURONIC ACID BIOSYNTHESIS PROTEIN TUAE"/>
    <property type="match status" value="1"/>
</dbReference>
<dbReference type="GO" id="GO:0016020">
    <property type="term" value="C:membrane"/>
    <property type="evidence" value="ECO:0007669"/>
    <property type="project" value="UniProtKB-SubCell"/>
</dbReference>
<evidence type="ECO:0000259" key="6">
    <source>
        <dbReference type="Pfam" id="PF04932"/>
    </source>
</evidence>
<comment type="subcellular location">
    <subcellularLocation>
        <location evidence="1">Membrane</location>
        <topology evidence="1">Multi-pass membrane protein</topology>
    </subcellularLocation>
</comment>
<evidence type="ECO:0000313" key="7">
    <source>
        <dbReference type="EMBL" id="GAH10124.1"/>
    </source>
</evidence>
<organism evidence="7">
    <name type="scientific">marine sediment metagenome</name>
    <dbReference type="NCBI Taxonomy" id="412755"/>
    <lineage>
        <taxon>unclassified sequences</taxon>
        <taxon>metagenomes</taxon>
        <taxon>ecological metagenomes</taxon>
    </lineage>
</organism>
<keyword evidence="2 5" id="KW-0812">Transmembrane</keyword>
<comment type="caution">
    <text evidence="7">The sequence shown here is derived from an EMBL/GenBank/DDBJ whole genome shotgun (WGS) entry which is preliminary data.</text>
</comment>
<evidence type="ECO:0000256" key="1">
    <source>
        <dbReference type="ARBA" id="ARBA00004141"/>
    </source>
</evidence>
<feature type="transmembrane region" description="Helical" evidence="5">
    <location>
        <begin position="34"/>
        <end position="51"/>
    </location>
</feature>
<evidence type="ECO:0000256" key="2">
    <source>
        <dbReference type="ARBA" id="ARBA00022692"/>
    </source>
</evidence>
<keyword evidence="4 5" id="KW-0472">Membrane</keyword>
<dbReference type="EMBL" id="BART01035018">
    <property type="protein sequence ID" value="GAH10124.1"/>
    <property type="molecule type" value="Genomic_DNA"/>
</dbReference>
<dbReference type="InterPro" id="IPR051533">
    <property type="entry name" value="WaaL-like"/>
</dbReference>